<dbReference type="SUPFAM" id="SSF53850">
    <property type="entry name" value="Periplasmic binding protein-like II"/>
    <property type="match status" value="1"/>
</dbReference>
<name>H3SGX1_9BACL</name>
<sequence length="531" mass="59942">MVRGRWGTLAIWVLAALVAISLAACSQKEEGNAPPNVEENESGSGKEEALMINWLTYQYGPVDADAASKKLLEEKFNVKFNIWYLDVTQREELLGAKMAAGEFPDFMTVYNGADLAKFIDQGIAVTFTEDELNTYMPNYKKLVDKYDPQAWKYVKRNGEYMGIPSLNTDGVYGWAVAWRKDWLDKVGIAKVPETLDELKEAMRRFRYDDPDGNGQKDTYGMSKTGMQQVYGAFGIYPEFWTERDGKLVWSGITPEAKMALEVLREMKKDDVISPEWVLPNGENTGGYWAISNDFVNGKIGLSSHGAYYHWTPPNPEKSFPGGDNVKLLAETNPAAEIAYGKPVKGPNGQAGVPAPGMTGSVYMAFGKEAKDPELKHRIMQIWDAVYSDYDLFMKVKFGTIGETYEMNGLQPKMKDEYSKNEAQAKLGLHITFTPFAQPEFAEKWSKPEEREATSKLFKYEDGSIANALKAPLPSESKYYKNLVEKLQRETYAAIINGDKPLDEFDRFVEQWLKDGGEQLTKEANDWYQSLK</sequence>
<evidence type="ECO:0000313" key="4">
    <source>
        <dbReference type="Proteomes" id="UP000003900"/>
    </source>
</evidence>
<protein>
    <submittedName>
        <fullName evidence="3">ABC transporter substrate-binding protein</fullName>
    </submittedName>
</protein>
<proteinExistence type="predicted"/>
<evidence type="ECO:0000256" key="2">
    <source>
        <dbReference type="SAM" id="SignalP"/>
    </source>
</evidence>
<dbReference type="PANTHER" id="PTHR43649">
    <property type="entry name" value="ARABINOSE-BINDING PROTEIN-RELATED"/>
    <property type="match status" value="1"/>
</dbReference>
<evidence type="ECO:0000256" key="1">
    <source>
        <dbReference type="ARBA" id="ARBA00022729"/>
    </source>
</evidence>
<dbReference type="STRING" id="1131935.PDENDC454_13882"/>
<comment type="caution">
    <text evidence="3">The sequence shown here is derived from an EMBL/GenBank/DDBJ whole genome shotgun (WGS) entry which is preliminary data.</text>
</comment>
<dbReference type="PATRIC" id="fig|1131935.3.peg.2871"/>
<feature type="signal peptide" evidence="2">
    <location>
        <begin position="1"/>
        <end position="23"/>
    </location>
</feature>
<evidence type="ECO:0000313" key="3">
    <source>
        <dbReference type="EMBL" id="EHQ61678.1"/>
    </source>
</evidence>
<dbReference type="AlphaFoldDB" id="H3SGX1"/>
<dbReference type="Gene3D" id="3.40.190.10">
    <property type="entry name" value="Periplasmic binding protein-like II"/>
    <property type="match status" value="2"/>
</dbReference>
<accession>H3SGX1</accession>
<dbReference type="PANTHER" id="PTHR43649:SF33">
    <property type="entry name" value="POLYGALACTURONAN_RHAMNOGALACTURONAN-BINDING PROTEIN YTCQ"/>
    <property type="match status" value="1"/>
</dbReference>
<organism evidence="3 4">
    <name type="scientific">Paenibacillus dendritiformis C454</name>
    <dbReference type="NCBI Taxonomy" id="1131935"/>
    <lineage>
        <taxon>Bacteria</taxon>
        <taxon>Bacillati</taxon>
        <taxon>Bacillota</taxon>
        <taxon>Bacilli</taxon>
        <taxon>Bacillales</taxon>
        <taxon>Paenibacillaceae</taxon>
        <taxon>Paenibacillus</taxon>
    </lineage>
</organism>
<keyword evidence="4" id="KW-1185">Reference proteome</keyword>
<dbReference type="PROSITE" id="PS51257">
    <property type="entry name" value="PROKAR_LIPOPROTEIN"/>
    <property type="match status" value="1"/>
</dbReference>
<feature type="chain" id="PRO_5039029893" evidence="2">
    <location>
        <begin position="24"/>
        <end position="531"/>
    </location>
</feature>
<dbReference type="Proteomes" id="UP000003900">
    <property type="component" value="Unassembled WGS sequence"/>
</dbReference>
<keyword evidence="1 2" id="KW-0732">Signal</keyword>
<dbReference type="InterPro" id="IPR050490">
    <property type="entry name" value="Bact_solute-bd_prot1"/>
</dbReference>
<reference evidence="3 4" key="1">
    <citation type="journal article" date="2012" name="J. Bacteriol.">
        <title>Genome Sequence of the Pattern-Forming Social Bacterium Paenibacillus dendritiformis C454 Chiral Morphotype.</title>
        <authorList>
            <person name="Sirota-Madi A."/>
            <person name="Olender T."/>
            <person name="Helman Y."/>
            <person name="Brainis I."/>
            <person name="Finkelshtein A."/>
            <person name="Roth D."/>
            <person name="Hagai E."/>
            <person name="Leshkowitz D."/>
            <person name="Brodsky L."/>
            <person name="Galatenko V."/>
            <person name="Nikolaev V."/>
            <person name="Gutnick D.L."/>
            <person name="Lancet D."/>
            <person name="Ben-Jacob E."/>
        </authorList>
    </citation>
    <scope>NUCLEOTIDE SEQUENCE [LARGE SCALE GENOMIC DNA]</scope>
    <source>
        <strain evidence="3 4">C454</strain>
    </source>
</reference>
<dbReference type="EMBL" id="AHKH01000032">
    <property type="protein sequence ID" value="EHQ61678.1"/>
    <property type="molecule type" value="Genomic_DNA"/>
</dbReference>
<gene>
    <name evidence="3" type="ORF">PDENDC454_13882</name>
</gene>